<keyword evidence="8 9" id="KW-0472">Membrane</keyword>
<keyword evidence="7" id="KW-0406">Ion transport</keyword>
<dbReference type="InterPro" id="IPR003148">
    <property type="entry name" value="RCK_N"/>
</dbReference>
<dbReference type="OrthoDB" id="9793589at2"/>
<comment type="subcellular location">
    <subcellularLocation>
        <location evidence="1">Membrane</location>
        <topology evidence="1">Multi-pass membrane protein</topology>
    </subcellularLocation>
</comment>
<dbReference type="eggNOG" id="COG0569">
    <property type="taxonomic scope" value="Bacteria"/>
</dbReference>
<organism evidence="11 12">
    <name type="scientific">Pontibacillus marinus BH030004 = DSM 16465</name>
    <dbReference type="NCBI Taxonomy" id="1385511"/>
    <lineage>
        <taxon>Bacteria</taxon>
        <taxon>Bacillati</taxon>
        <taxon>Bacillota</taxon>
        <taxon>Bacilli</taxon>
        <taxon>Bacillales</taxon>
        <taxon>Bacillaceae</taxon>
        <taxon>Pontibacillus</taxon>
    </lineage>
</organism>
<dbReference type="EMBL" id="AVPF01000040">
    <property type="protein sequence ID" value="KGX85435.1"/>
    <property type="molecule type" value="Genomic_DNA"/>
</dbReference>
<dbReference type="SUPFAM" id="SSF116726">
    <property type="entry name" value="TrkA C-terminal domain-like"/>
    <property type="match status" value="1"/>
</dbReference>
<protein>
    <submittedName>
        <fullName evidence="11">Sodium:proton antiporter</fullName>
    </submittedName>
</protein>
<feature type="domain" description="RCK C-terminal" evidence="10">
    <location>
        <begin position="537"/>
        <end position="618"/>
    </location>
</feature>
<feature type="transmembrane region" description="Helical" evidence="9">
    <location>
        <begin position="32"/>
        <end position="51"/>
    </location>
</feature>
<proteinExistence type="inferred from homology"/>
<keyword evidence="4" id="KW-0050">Antiport</keyword>
<evidence type="ECO:0000256" key="3">
    <source>
        <dbReference type="ARBA" id="ARBA00022448"/>
    </source>
</evidence>
<dbReference type="eggNOG" id="COG0475">
    <property type="taxonomic scope" value="Bacteria"/>
</dbReference>
<reference evidence="11 12" key="1">
    <citation type="submission" date="2013-08" db="EMBL/GenBank/DDBJ databases">
        <authorList>
            <person name="Huang J."/>
            <person name="Wang G."/>
        </authorList>
    </citation>
    <scope>NUCLEOTIDE SEQUENCE [LARGE SCALE GENOMIC DNA]</scope>
    <source>
        <strain evidence="11 12">BH030004</strain>
    </source>
</reference>
<evidence type="ECO:0000256" key="1">
    <source>
        <dbReference type="ARBA" id="ARBA00004141"/>
    </source>
</evidence>
<dbReference type="Pfam" id="PF02080">
    <property type="entry name" value="TrkA_C"/>
    <property type="match status" value="1"/>
</dbReference>
<dbReference type="RefSeq" id="WP_027448016.1">
    <property type="nucleotide sequence ID" value="NZ_AVPF01000040.1"/>
</dbReference>
<dbReference type="PANTHER" id="PTHR43562">
    <property type="entry name" value="NAPA-TYPE SODIUM/HYDROGEN ANTIPORTER"/>
    <property type="match status" value="1"/>
</dbReference>
<dbReference type="Gene3D" id="3.30.70.1450">
    <property type="entry name" value="Regulator of K+ conductance, C-terminal domain"/>
    <property type="match status" value="1"/>
</dbReference>
<dbReference type="InterPro" id="IPR006153">
    <property type="entry name" value="Cation/H_exchanger_TM"/>
</dbReference>
<dbReference type="InterPro" id="IPR006037">
    <property type="entry name" value="RCK_C"/>
</dbReference>
<evidence type="ECO:0000313" key="11">
    <source>
        <dbReference type="EMBL" id="KGX85435.1"/>
    </source>
</evidence>
<feature type="transmembrane region" description="Helical" evidence="9">
    <location>
        <begin position="63"/>
        <end position="85"/>
    </location>
</feature>
<dbReference type="GO" id="GO:0015297">
    <property type="term" value="F:antiporter activity"/>
    <property type="evidence" value="ECO:0007669"/>
    <property type="project" value="UniProtKB-KW"/>
</dbReference>
<accession>A0A0A5G2Y1</accession>
<comment type="similarity">
    <text evidence="2">Belongs to the monovalent cation:proton antiporter 2 (CPA2) transporter (TC 2.A.37) family.</text>
</comment>
<evidence type="ECO:0000256" key="4">
    <source>
        <dbReference type="ARBA" id="ARBA00022449"/>
    </source>
</evidence>
<feature type="transmembrane region" description="Helical" evidence="9">
    <location>
        <begin position="196"/>
        <end position="214"/>
    </location>
</feature>
<evidence type="ECO:0000256" key="7">
    <source>
        <dbReference type="ARBA" id="ARBA00023065"/>
    </source>
</evidence>
<gene>
    <name evidence="11" type="ORF">N783_14705</name>
</gene>
<evidence type="ECO:0000256" key="8">
    <source>
        <dbReference type="ARBA" id="ARBA00023136"/>
    </source>
</evidence>
<feature type="transmembrane region" description="Helical" evidence="9">
    <location>
        <begin position="6"/>
        <end position="25"/>
    </location>
</feature>
<dbReference type="InterPro" id="IPR036721">
    <property type="entry name" value="RCK_C_sf"/>
</dbReference>
<dbReference type="GO" id="GO:0006813">
    <property type="term" value="P:potassium ion transport"/>
    <property type="evidence" value="ECO:0007669"/>
    <property type="project" value="InterPro"/>
</dbReference>
<dbReference type="GO" id="GO:0016020">
    <property type="term" value="C:membrane"/>
    <property type="evidence" value="ECO:0007669"/>
    <property type="project" value="UniProtKB-SubCell"/>
</dbReference>
<feature type="transmembrane region" description="Helical" evidence="9">
    <location>
        <begin position="105"/>
        <end position="129"/>
    </location>
</feature>
<comment type="caution">
    <text evidence="11">The sequence shown here is derived from an EMBL/GenBank/DDBJ whole genome shotgun (WGS) entry which is preliminary data.</text>
</comment>
<feature type="transmembrane region" description="Helical" evidence="9">
    <location>
        <begin position="254"/>
        <end position="271"/>
    </location>
</feature>
<feature type="transmembrane region" description="Helical" evidence="9">
    <location>
        <begin position="311"/>
        <end position="330"/>
    </location>
</feature>
<keyword evidence="6 9" id="KW-1133">Transmembrane helix</keyword>
<dbReference type="Gene3D" id="1.20.1530.20">
    <property type="match status" value="1"/>
</dbReference>
<dbReference type="AlphaFoldDB" id="A0A0A5G2Y1"/>
<evidence type="ECO:0000313" key="12">
    <source>
        <dbReference type="Proteomes" id="UP000030403"/>
    </source>
</evidence>
<evidence type="ECO:0000256" key="5">
    <source>
        <dbReference type="ARBA" id="ARBA00022692"/>
    </source>
</evidence>
<dbReference type="InterPro" id="IPR036291">
    <property type="entry name" value="NAD(P)-bd_dom_sf"/>
</dbReference>
<evidence type="ECO:0000259" key="10">
    <source>
        <dbReference type="PROSITE" id="PS51202"/>
    </source>
</evidence>
<dbReference type="GO" id="GO:0008324">
    <property type="term" value="F:monoatomic cation transmembrane transporter activity"/>
    <property type="evidence" value="ECO:0007669"/>
    <property type="project" value="InterPro"/>
</dbReference>
<sequence>MEHSSASVTSLVIVILAAFITPIILHRFRLKTIPVVVAEIIVGLIIGKSGLDVVEEGMWLETLSTLGFIFLMFLSGLEIDFSAFVGGKKRDKEKLPSGKTAPNTLAVAGSMFLFILTLSLGLSYIFVLVGLIDNVFLMTLIISTISLGVVVPTLKDAQMLKSNIGQIVLLVTVIADLSTMILLAVFVSLYGEGHGSMWLLLILFAAGVLIYFVGKHFQNRSFVETMSHGTIQIDTRAVFAIIMVLVGISETVGAENILGAFLAGVVVALLSPNREMVERLDSFGYGFLIPIFFVMVGVGIDIPSLFQDRKILVLMPLLFLALVVAKMLPALIMRRWYSWREVFATGSILTAKLSLVIAAATIGEKMGVISSEVSGALILVSVLSCLVAPVVFKKLYQNEEEVEYQQTVAFIGSNRMTLPVVRELDPKLYETHLYHTKVDKIDDKISSSCFEINEVESYDTQQLAEYGVFDVDLLVASTGDEKLNADIAMYAKEHGVSRVISRSESPELDQQLKAHGIEVFSVFLSSKALLKALIVAPSVVNILTNQESQLYQINMNNSEYDGMYLRNFPFTGDVIMVRIFRGKDSIVPHGDTELLLGDRLVVTGSTEYVDELRMDLEFCDWC</sequence>
<dbReference type="STRING" id="1385511.GCA_000425225_00558"/>
<evidence type="ECO:0000256" key="9">
    <source>
        <dbReference type="SAM" id="Phobius"/>
    </source>
</evidence>
<feature type="transmembrane region" description="Helical" evidence="9">
    <location>
        <begin position="135"/>
        <end position="155"/>
    </location>
</feature>
<name>A0A0A5G2Y1_9BACI</name>
<dbReference type="Pfam" id="PF00999">
    <property type="entry name" value="Na_H_Exchanger"/>
    <property type="match status" value="1"/>
</dbReference>
<feature type="transmembrane region" description="Helical" evidence="9">
    <location>
        <begin position="167"/>
        <end position="190"/>
    </location>
</feature>
<feature type="transmembrane region" description="Helical" evidence="9">
    <location>
        <begin position="374"/>
        <end position="392"/>
    </location>
</feature>
<keyword evidence="12" id="KW-1185">Reference proteome</keyword>
<evidence type="ECO:0000256" key="6">
    <source>
        <dbReference type="ARBA" id="ARBA00022989"/>
    </source>
</evidence>
<dbReference type="InterPro" id="IPR038770">
    <property type="entry name" value="Na+/solute_symporter_sf"/>
</dbReference>
<dbReference type="Pfam" id="PF02254">
    <property type="entry name" value="TrkA_N"/>
    <property type="match status" value="1"/>
</dbReference>
<dbReference type="GO" id="GO:1902600">
    <property type="term" value="P:proton transmembrane transport"/>
    <property type="evidence" value="ECO:0007669"/>
    <property type="project" value="InterPro"/>
</dbReference>
<feature type="transmembrane region" description="Helical" evidence="9">
    <location>
        <begin position="283"/>
        <end position="305"/>
    </location>
</feature>
<dbReference type="PROSITE" id="PS51202">
    <property type="entry name" value="RCK_C"/>
    <property type="match status" value="1"/>
</dbReference>
<evidence type="ECO:0000256" key="2">
    <source>
        <dbReference type="ARBA" id="ARBA00005551"/>
    </source>
</evidence>
<dbReference type="SUPFAM" id="SSF51735">
    <property type="entry name" value="NAD(P)-binding Rossmann-fold domains"/>
    <property type="match status" value="1"/>
</dbReference>
<feature type="transmembrane region" description="Helical" evidence="9">
    <location>
        <begin position="342"/>
        <end position="362"/>
    </location>
</feature>
<keyword evidence="3" id="KW-0813">Transport</keyword>
<dbReference type="Proteomes" id="UP000030403">
    <property type="component" value="Unassembled WGS sequence"/>
</dbReference>
<dbReference type="Gene3D" id="3.40.50.720">
    <property type="entry name" value="NAD(P)-binding Rossmann-like Domain"/>
    <property type="match status" value="1"/>
</dbReference>
<keyword evidence="5 9" id="KW-0812">Transmembrane</keyword>
<dbReference type="PANTHER" id="PTHR43562:SF1">
    <property type="entry name" value="NA(+)_H(+) ANTIPORTER YJBQ-RELATED"/>
    <property type="match status" value="1"/>
</dbReference>